<evidence type="ECO:0000256" key="1">
    <source>
        <dbReference type="ARBA" id="ARBA00004370"/>
    </source>
</evidence>
<reference evidence="7" key="1">
    <citation type="submission" date="2022-01" db="EMBL/GenBank/DDBJ databases">
        <authorList>
            <person name="King R."/>
        </authorList>
    </citation>
    <scope>NUCLEOTIDE SEQUENCE</scope>
</reference>
<dbReference type="OrthoDB" id="6760977at2759"/>
<keyword evidence="4 5" id="KW-0472">Membrane</keyword>
<dbReference type="AlphaFoldDB" id="A0A9N9TUB2"/>
<feature type="transmembrane region" description="Helical" evidence="5">
    <location>
        <begin position="179"/>
        <end position="200"/>
    </location>
</feature>
<feature type="transmembrane region" description="Helical" evidence="5">
    <location>
        <begin position="220"/>
        <end position="247"/>
    </location>
</feature>
<dbReference type="InterPro" id="IPR017452">
    <property type="entry name" value="GPCR_Rhodpsn_7TM"/>
</dbReference>
<sequence>MEEPNETAVADFPNGEFVFENITEQYENSDYFLPNWILAVYFAFVLIGSAVDLIYVLALLRCKKDGTFAIILQLVLADALAPFLAVVEILTINNKTWIFSQNTCQLYNGSEVLINSLQLWLVICANFHVISLWNLRQNEQARKRNNNPLTSCRDESNECLVSRREINIDYRRRKEDVSVAIPCVLVWFFCLSLSIPNLTFSSVIKTNNLSCVLVNNSYGYFIRILILVFRVIVPLPLLVFSLVCIVIKLTKSSLNDIKNILTKDISEMRLLLVFCVSLTVLYLCTSFQRSLFHVLHISFEDFYDGKEYLKVTPLYHIPSNISNKMSLTMLHYSCNTLRVVLIFCLLPKFKDLLRKKVFVCL</sequence>
<feature type="domain" description="G-protein coupled receptors family 1 profile" evidence="6">
    <location>
        <begin position="48"/>
        <end position="284"/>
    </location>
</feature>
<dbReference type="GO" id="GO:0016020">
    <property type="term" value="C:membrane"/>
    <property type="evidence" value="ECO:0007669"/>
    <property type="project" value="UniProtKB-SubCell"/>
</dbReference>
<name>A0A9N9TUB2_PHYSR</name>
<accession>A0A9N9TUB2</accession>
<keyword evidence="2 5" id="KW-0812">Transmembrane</keyword>
<proteinExistence type="predicted"/>
<keyword evidence="8" id="KW-1185">Reference proteome</keyword>
<evidence type="ECO:0000313" key="7">
    <source>
        <dbReference type="EMBL" id="CAG9860667.1"/>
    </source>
</evidence>
<evidence type="ECO:0000256" key="3">
    <source>
        <dbReference type="ARBA" id="ARBA00022989"/>
    </source>
</evidence>
<evidence type="ECO:0000259" key="6">
    <source>
        <dbReference type="PROSITE" id="PS50262"/>
    </source>
</evidence>
<evidence type="ECO:0000256" key="2">
    <source>
        <dbReference type="ARBA" id="ARBA00022692"/>
    </source>
</evidence>
<dbReference type="Gene3D" id="1.20.1070.10">
    <property type="entry name" value="Rhodopsin 7-helix transmembrane proteins"/>
    <property type="match status" value="1"/>
</dbReference>
<keyword evidence="3 5" id="KW-1133">Transmembrane helix</keyword>
<feature type="transmembrane region" description="Helical" evidence="5">
    <location>
        <begin position="268"/>
        <end position="288"/>
    </location>
</feature>
<feature type="transmembrane region" description="Helical" evidence="5">
    <location>
        <begin position="329"/>
        <end position="346"/>
    </location>
</feature>
<dbReference type="Proteomes" id="UP001153712">
    <property type="component" value="Chromosome 3"/>
</dbReference>
<gene>
    <name evidence="7" type="ORF">PHYEVI_LOCUS7016</name>
</gene>
<evidence type="ECO:0000256" key="4">
    <source>
        <dbReference type="ARBA" id="ARBA00023136"/>
    </source>
</evidence>
<organism evidence="7 8">
    <name type="scientific">Phyllotreta striolata</name>
    <name type="common">Striped flea beetle</name>
    <name type="synonym">Crioceris striolata</name>
    <dbReference type="NCBI Taxonomy" id="444603"/>
    <lineage>
        <taxon>Eukaryota</taxon>
        <taxon>Metazoa</taxon>
        <taxon>Ecdysozoa</taxon>
        <taxon>Arthropoda</taxon>
        <taxon>Hexapoda</taxon>
        <taxon>Insecta</taxon>
        <taxon>Pterygota</taxon>
        <taxon>Neoptera</taxon>
        <taxon>Endopterygota</taxon>
        <taxon>Coleoptera</taxon>
        <taxon>Polyphaga</taxon>
        <taxon>Cucujiformia</taxon>
        <taxon>Chrysomeloidea</taxon>
        <taxon>Chrysomelidae</taxon>
        <taxon>Galerucinae</taxon>
        <taxon>Alticini</taxon>
        <taxon>Phyllotreta</taxon>
    </lineage>
</organism>
<feature type="transmembrane region" description="Helical" evidence="5">
    <location>
        <begin position="112"/>
        <end position="135"/>
    </location>
</feature>
<comment type="subcellular location">
    <subcellularLocation>
        <location evidence="1">Membrane</location>
    </subcellularLocation>
</comment>
<evidence type="ECO:0000256" key="5">
    <source>
        <dbReference type="SAM" id="Phobius"/>
    </source>
</evidence>
<dbReference type="PROSITE" id="PS50262">
    <property type="entry name" value="G_PROTEIN_RECEP_F1_2"/>
    <property type="match status" value="1"/>
</dbReference>
<feature type="transmembrane region" description="Helical" evidence="5">
    <location>
        <begin position="67"/>
        <end position="92"/>
    </location>
</feature>
<dbReference type="EMBL" id="OU900096">
    <property type="protein sequence ID" value="CAG9860667.1"/>
    <property type="molecule type" value="Genomic_DNA"/>
</dbReference>
<feature type="transmembrane region" description="Helical" evidence="5">
    <location>
        <begin position="36"/>
        <end position="60"/>
    </location>
</feature>
<protein>
    <recommendedName>
        <fullName evidence="6">G-protein coupled receptors family 1 profile domain-containing protein</fullName>
    </recommendedName>
</protein>
<evidence type="ECO:0000313" key="8">
    <source>
        <dbReference type="Proteomes" id="UP001153712"/>
    </source>
</evidence>